<feature type="transmembrane region" description="Helical" evidence="1">
    <location>
        <begin position="7"/>
        <end position="25"/>
    </location>
</feature>
<organism evidence="3 4">
    <name type="scientific">Ligilactobacillus pobuzihii</name>
    <dbReference type="NCBI Taxonomy" id="449659"/>
    <lineage>
        <taxon>Bacteria</taxon>
        <taxon>Bacillati</taxon>
        <taxon>Bacillota</taxon>
        <taxon>Bacilli</taxon>
        <taxon>Lactobacillales</taxon>
        <taxon>Lactobacillaceae</taxon>
        <taxon>Ligilactobacillus</taxon>
    </lineage>
</organism>
<keyword evidence="1" id="KW-0812">Transmembrane</keyword>
<keyword evidence="1" id="KW-0472">Membrane</keyword>
<sequence length="113" mass="12980">MYKLDMITVIVTVVLAVIGYFMKKLLIVSDIFFMIGLILLCLAIADILLHASLMSGWFQHQRKGETNEEYQERKIDVHEVADRKNRPVHFDRFSVNSLVISIWLIICAVLVTG</sequence>
<feature type="domain" description="DUF3899" evidence="2">
    <location>
        <begin position="30"/>
        <end position="112"/>
    </location>
</feature>
<dbReference type="AlphaFoldDB" id="A0A0R2L718"/>
<evidence type="ECO:0000259" key="2">
    <source>
        <dbReference type="Pfam" id="PF13038"/>
    </source>
</evidence>
<feature type="transmembrane region" description="Helical" evidence="1">
    <location>
        <begin position="31"/>
        <end position="53"/>
    </location>
</feature>
<name>A0A0R2L718_9LACO</name>
<comment type="caution">
    <text evidence="3">The sequence shown here is derived from an EMBL/GenBank/DDBJ whole genome shotgun (WGS) entry which is preliminary data.</text>
</comment>
<evidence type="ECO:0000256" key="1">
    <source>
        <dbReference type="SAM" id="Phobius"/>
    </source>
</evidence>
<accession>A0A0R2L718</accession>
<dbReference type="InterPro" id="IPR025007">
    <property type="entry name" value="DUF3899"/>
</dbReference>
<gene>
    <name evidence="3" type="ORF">IV66_GL000456</name>
</gene>
<keyword evidence="4" id="KW-1185">Reference proteome</keyword>
<feature type="transmembrane region" description="Helical" evidence="1">
    <location>
        <begin position="93"/>
        <end position="111"/>
    </location>
</feature>
<dbReference type="STRING" id="449659.IV66_GL000456"/>
<evidence type="ECO:0000313" key="4">
    <source>
        <dbReference type="Proteomes" id="UP000051886"/>
    </source>
</evidence>
<protein>
    <recommendedName>
        <fullName evidence="2">DUF3899 domain-containing protein</fullName>
    </recommendedName>
</protein>
<dbReference type="PATRIC" id="fig|449659.4.peg.457"/>
<dbReference type="Proteomes" id="UP000051886">
    <property type="component" value="Unassembled WGS sequence"/>
</dbReference>
<dbReference type="EMBL" id="JQCN01000060">
    <property type="protein sequence ID" value="KRN97534.1"/>
    <property type="molecule type" value="Genomic_DNA"/>
</dbReference>
<proteinExistence type="predicted"/>
<keyword evidence="1" id="KW-1133">Transmembrane helix</keyword>
<reference evidence="3 4" key="1">
    <citation type="journal article" date="2015" name="Genome Announc.">
        <title>Expanding the biotechnology potential of lactobacilli through comparative genomics of 213 strains and associated genera.</title>
        <authorList>
            <person name="Sun Z."/>
            <person name="Harris H.M."/>
            <person name="McCann A."/>
            <person name="Guo C."/>
            <person name="Argimon S."/>
            <person name="Zhang W."/>
            <person name="Yang X."/>
            <person name="Jeffery I.B."/>
            <person name="Cooney J.C."/>
            <person name="Kagawa T.F."/>
            <person name="Liu W."/>
            <person name="Song Y."/>
            <person name="Salvetti E."/>
            <person name="Wrobel A."/>
            <person name="Rasinkangas P."/>
            <person name="Parkhill J."/>
            <person name="Rea M.C."/>
            <person name="O'Sullivan O."/>
            <person name="Ritari J."/>
            <person name="Douillard F.P."/>
            <person name="Paul Ross R."/>
            <person name="Yang R."/>
            <person name="Briner A.E."/>
            <person name="Felis G.E."/>
            <person name="de Vos W.M."/>
            <person name="Barrangou R."/>
            <person name="Klaenhammer T.R."/>
            <person name="Caufield P.W."/>
            <person name="Cui Y."/>
            <person name="Zhang H."/>
            <person name="O'Toole P.W."/>
        </authorList>
    </citation>
    <scope>NUCLEOTIDE SEQUENCE [LARGE SCALE GENOMIC DNA]</scope>
    <source>
        <strain evidence="3 4">NBRC 103219</strain>
    </source>
</reference>
<dbReference type="Pfam" id="PF13038">
    <property type="entry name" value="DUF3899"/>
    <property type="match status" value="1"/>
</dbReference>
<evidence type="ECO:0000313" key="3">
    <source>
        <dbReference type="EMBL" id="KRN97534.1"/>
    </source>
</evidence>